<proteinExistence type="predicted"/>
<name>A0A840E035_9BACT</name>
<dbReference type="EMBL" id="JACIFF010000002">
    <property type="protein sequence ID" value="MBB4078520.1"/>
    <property type="molecule type" value="Genomic_DNA"/>
</dbReference>
<organism evidence="1 2">
    <name type="scientific">Neolewinella aquimaris</name>
    <dbReference type="NCBI Taxonomy" id="1835722"/>
    <lineage>
        <taxon>Bacteria</taxon>
        <taxon>Pseudomonadati</taxon>
        <taxon>Bacteroidota</taxon>
        <taxon>Saprospiria</taxon>
        <taxon>Saprospirales</taxon>
        <taxon>Lewinellaceae</taxon>
        <taxon>Neolewinella</taxon>
    </lineage>
</organism>
<reference evidence="1 2" key="1">
    <citation type="submission" date="2020-08" db="EMBL/GenBank/DDBJ databases">
        <title>Genomic Encyclopedia of Type Strains, Phase IV (KMG-IV): sequencing the most valuable type-strain genomes for metagenomic binning, comparative biology and taxonomic classification.</title>
        <authorList>
            <person name="Goeker M."/>
        </authorList>
    </citation>
    <scope>NUCLEOTIDE SEQUENCE [LARGE SCALE GENOMIC DNA]</scope>
    <source>
        <strain evidence="1 2">DSM 105137</strain>
    </source>
</reference>
<accession>A0A840E035</accession>
<dbReference type="SUPFAM" id="SSF53649">
    <property type="entry name" value="Alkaline phosphatase-like"/>
    <property type="match status" value="1"/>
</dbReference>
<dbReference type="Proteomes" id="UP000576209">
    <property type="component" value="Unassembled WGS sequence"/>
</dbReference>
<dbReference type="PANTHER" id="PTHR43737:SF1">
    <property type="entry name" value="DUF1501 DOMAIN-CONTAINING PROTEIN"/>
    <property type="match status" value="1"/>
</dbReference>
<dbReference type="PANTHER" id="PTHR43737">
    <property type="entry name" value="BLL7424 PROTEIN"/>
    <property type="match status" value="1"/>
</dbReference>
<evidence type="ECO:0008006" key="3">
    <source>
        <dbReference type="Google" id="ProtNLM"/>
    </source>
</evidence>
<dbReference type="AlphaFoldDB" id="A0A840E035"/>
<dbReference type="RefSeq" id="WP_183494765.1">
    <property type="nucleotide sequence ID" value="NZ_JACIFF010000002.1"/>
</dbReference>
<protein>
    <recommendedName>
        <fullName evidence="3">Sulfatase</fullName>
    </recommendedName>
</protein>
<gene>
    <name evidence="1" type="ORF">GGR28_001133</name>
</gene>
<dbReference type="InterPro" id="IPR010869">
    <property type="entry name" value="DUF1501"/>
</dbReference>
<dbReference type="Pfam" id="PF07394">
    <property type="entry name" value="DUF1501"/>
    <property type="match status" value="1"/>
</dbReference>
<evidence type="ECO:0000313" key="1">
    <source>
        <dbReference type="EMBL" id="MBB4078520.1"/>
    </source>
</evidence>
<comment type="caution">
    <text evidence="1">The sequence shown here is derived from an EMBL/GenBank/DDBJ whole genome shotgun (WGS) entry which is preliminary data.</text>
</comment>
<sequence length="490" mass="53925">MLKPEQEASLRLAEFNSRRFFLRQCTLGLGGIALGGLLGCGGELATSPQTPTTATLGPLDLAPHARRVIYLHMAGAPSQLETFDYKPDLIKLHGKDCPPSLLDGKRFAFIQGTPKMLGPQANFAQHGESRAWVSDLLPHFSTVVDEVAFLRAVHTEEFNHAPAQLLMHTGSPRLGRPAMGSWVTYGLGSDNENLPGFIVLTSGGREPSAGKKLWSSGFLPSIEQGVQCRTEGDPILYLSDPNHMSRDLRGKSIEAINRINRQQHKELGDPETLTRIAQYEMAFKMQVSVPEVMDISKEPAHIHEMYGTEPGRASFANNCLMARRLAEADVRFIQLYDWGWDMHGTSRDTSLGEGLADKCRAIDRPMTALLRDLKQRGLLEDTLVVWGGEFGRTPMQENRGGTTNPFLGRDHHGEAFTMWMAGGGIRGGASYGQTDAIGYAGVNERAHIHDVQATILNRLGLDHEKLTYPFQGRNFRLTDVAGEAITPLFG</sequence>
<keyword evidence="2" id="KW-1185">Reference proteome</keyword>
<dbReference type="InterPro" id="IPR017850">
    <property type="entry name" value="Alkaline_phosphatase_core_sf"/>
</dbReference>
<evidence type="ECO:0000313" key="2">
    <source>
        <dbReference type="Proteomes" id="UP000576209"/>
    </source>
</evidence>
<dbReference type="Gene3D" id="3.40.720.10">
    <property type="entry name" value="Alkaline Phosphatase, subunit A"/>
    <property type="match status" value="1"/>
</dbReference>